<sequence length="777" mass="84665" precursor="true">MAPVRRSETAAFLAALRAGVAACAIGLAFAGAAQAQAQPPLDVSVPADAKMLLAADQLIYDHDSSLVIATGGVQIDYGGYQLVAERVEYDQRTGRVRASGKVEMLEPGGNRIYADNLDVTDDFSDGFVNALRIETPDNTRIIAESAERSGGTETTFNNGVYTACEPCRENPAKAPFWQIKARKVIQNGVTQTVRLERATFELFGMPIAFLPYLELPDHQAKRKSGFLQPSFSVTDELGFGAGIPYYYVISPSMDVTVTGTGYTKQGFLAEGEFRQRFENGEVILRMAGISQNNPDNFDASAGYSTVDGSVTERGFIASEAKFEINPRWTFGWDVMLQSDRNFARTYGLQGYGDVRHTSEVYLTGLANRSFFDLRAYKFDVQDDWIDSTQDKEQALVYPVLDYNRISPRSVAGGELALNVNVQNLSRENEDRLGVLERYPGLEGESARLTAELEWKRTFTTAQGLRLTTLLAARADGNYLDLTGPSGTYSGLESNGSTGRGMVTAGLEASYPILMTTANSTHVIEPIAQVFVRPNEQLSGGLPNEDAQSFVFDTTSLFDRDKFSGYDRIEGGTRANVGVRYTGSYSNGMTTFATFGQSYHLAGLNSFTTTDLVGAGLDSGLESRASDFVAMAGVTSPAGITLSGSGRFDNEGLSLKRGDLTAGLARGPFSGTFTYSDVAAQKGYGATQDRRELKGAATLRFTENWSVSGAASYDLERQKFYRSGVGLAYGDECVEFAISYQRLLDDNKPETRDWSIAARLSFRTLGDINYSTVDENLF</sequence>
<accession>A0A317PND9</accession>
<dbReference type="GO" id="GO:1990351">
    <property type="term" value="C:transporter complex"/>
    <property type="evidence" value="ECO:0007669"/>
    <property type="project" value="TreeGrafter"/>
</dbReference>
<organism evidence="4 5">
    <name type="scientific">Hoeflea marina</name>
    <dbReference type="NCBI Taxonomy" id="274592"/>
    <lineage>
        <taxon>Bacteria</taxon>
        <taxon>Pseudomonadati</taxon>
        <taxon>Pseudomonadota</taxon>
        <taxon>Alphaproteobacteria</taxon>
        <taxon>Hyphomicrobiales</taxon>
        <taxon>Rhizobiaceae</taxon>
        <taxon>Hoeflea</taxon>
    </lineage>
</organism>
<dbReference type="InterPro" id="IPR007543">
    <property type="entry name" value="LptD_C"/>
</dbReference>
<keyword evidence="5" id="KW-1185">Reference proteome</keyword>
<dbReference type="Pfam" id="PF04453">
    <property type="entry name" value="LptD"/>
    <property type="match status" value="1"/>
</dbReference>
<evidence type="ECO:0000256" key="1">
    <source>
        <dbReference type="HAMAP-Rule" id="MF_01411"/>
    </source>
</evidence>
<keyword evidence="1" id="KW-0472">Membrane</keyword>
<comment type="caution">
    <text evidence="1">Lacks conserved residue(s) required for the propagation of feature annotation.</text>
</comment>
<evidence type="ECO:0000313" key="5">
    <source>
        <dbReference type="Proteomes" id="UP000246352"/>
    </source>
</evidence>
<feature type="domain" description="LptD C-terminal" evidence="2">
    <location>
        <begin position="311"/>
        <end position="680"/>
    </location>
</feature>
<comment type="similarity">
    <text evidence="1">Belongs to the LptD family.</text>
</comment>
<protein>
    <recommendedName>
        <fullName evidence="1">LPS-assembly protein LptD</fullName>
    </recommendedName>
</protein>
<dbReference type="InterPro" id="IPR045659">
    <property type="entry name" value="LptD_2"/>
</dbReference>
<dbReference type="Pfam" id="PF19838">
    <property type="entry name" value="LptD_2"/>
    <property type="match status" value="1"/>
</dbReference>
<keyword evidence="1" id="KW-0732">Signal</keyword>
<dbReference type="InterPro" id="IPR050218">
    <property type="entry name" value="LptD"/>
</dbReference>
<dbReference type="EMBL" id="QGTR01000002">
    <property type="protein sequence ID" value="PWW02286.1"/>
    <property type="molecule type" value="Genomic_DNA"/>
</dbReference>
<comment type="function">
    <text evidence="1">Involved in the assembly of lipopolysaccharide (LPS) at the surface of the outer membrane.</text>
</comment>
<comment type="subunit">
    <text evidence="1">Component of the lipopolysaccharide transport and assembly complex.</text>
</comment>
<comment type="subcellular location">
    <subcellularLocation>
        <location evidence="1">Cell outer membrane</location>
    </subcellularLocation>
</comment>
<evidence type="ECO:0000313" key="4">
    <source>
        <dbReference type="EMBL" id="PWW02286.1"/>
    </source>
</evidence>
<comment type="caution">
    <text evidence="4">The sequence shown here is derived from an EMBL/GenBank/DDBJ whole genome shotgun (WGS) entry which is preliminary data.</text>
</comment>
<dbReference type="InterPro" id="IPR020889">
    <property type="entry name" value="LipoPS_assembly_LptD"/>
</dbReference>
<dbReference type="PANTHER" id="PTHR30189">
    <property type="entry name" value="LPS-ASSEMBLY PROTEIN"/>
    <property type="match status" value="1"/>
</dbReference>
<evidence type="ECO:0000259" key="2">
    <source>
        <dbReference type="Pfam" id="PF04453"/>
    </source>
</evidence>
<evidence type="ECO:0000259" key="3">
    <source>
        <dbReference type="Pfam" id="PF19838"/>
    </source>
</evidence>
<dbReference type="Proteomes" id="UP000246352">
    <property type="component" value="Unassembled WGS sequence"/>
</dbReference>
<dbReference type="AlphaFoldDB" id="A0A317PND9"/>
<dbReference type="Gene3D" id="2.60.450.10">
    <property type="entry name" value="Lipopolysaccharide (LPS) transport protein A like domain"/>
    <property type="match status" value="1"/>
</dbReference>
<dbReference type="GO" id="GO:0043165">
    <property type="term" value="P:Gram-negative-bacterium-type cell outer membrane assembly"/>
    <property type="evidence" value="ECO:0007669"/>
    <property type="project" value="UniProtKB-UniRule"/>
</dbReference>
<gene>
    <name evidence="1" type="primary">lptD</name>
    <name evidence="4" type="ORF">DFR52_102955</name>
</gene>
<dbReference type="GO" id="GO:0009279">
    <property type="term" value="C:cell outer membrane"/>
    <property type="evidence" value="ECO:0007669"/>
    <property type="project" value="UniProtKB-SubCell"/>
</dbReference>
<keyword evidence="1" id="KW-0998">Cell outer membrane</keyword>
<feature type="chain" id="PRO_5016472871" description="LPS-assembly protein LptD" evidence="1">
    <location>
        <begin position="38"/>
        <end position="777"/>
    </location>
</feature>
<dbReference type="GO" id="GO:0015920">
    <property type="term" value="P:lipopolysaccharide transport"/>
    <property type="evidence" value="ECO:0007669"/>
    <property type="project" value="InterPro"/>
</dbReference>
<proteinExistence type="inferred from homology"/>
<dbReference type="PANTHER" id="PTHR30189:SF1">
    <property type="entry name" value="LPS-ASSEMBLY PROTEIN LPTD"/>
    <property type="match status" value="1"/>
</dbReference>
<dbReference type="HAMAP" id="MF_01411">
    <property type="entry name" value="LPS_assembly_LptD"/>
    <property type="match status" value="1"/>
</dbReference>
<feature type="signal peptide" evidence="1">
    <location>
        <begin position="1"/>
        <end position="37"/>
    </location>
</feature>
<reference evidence="4 5" key="1">
    <citation type="submission" date="2018-05" db="EMBL/GenBank/DDBJ databases">
        <title>Genomic Encyclopedia of Type Strains, Phase IV (KMG-IV): sequencing the most valuable type-strain genomes for metagenomic binning, comparative biology and taxonomic classification.</title>
        <authorList>
            <person name="Goeker M."/>
        </authorList>
    </citation>
    <scope>NUCLEOTIDE SEQUENCE [LARGE SCALE GENOMIC DNA]</scope>
    <source>
        <strain evidence="4 5">DSM 16791</strain>
    </source>
</reference>
<dbReference type="OrthoDB" id="9760225at2"/>
<feature type="domain" description="LPS-assembly protein LptD central" evidence="3">
    <location>
        <begin position="204"/>
        <end position="273"/>
    </location>
</feature>
<name>A0A317PND9_9HYPH</name>
<dbReference type="RefSeq" id="WP_110031975.1">
    <property type="nucleotide sequence ID" value="NZ_QGTR01000002.1"/>
</dbReference>